<evidence type="ECO:0000259" key="11">
    <source>
        <dbReference type="PROSITE" id="PS50929"/>
    </source>
</evidence>
<feature type="transmembrane region" description="Helical" evidence="9">
    <location>
        <begin position="149"/>
        <end position="178"/>
    </location>
</feature>
<dbReference type="OrthoDB" id="9808328at2"/>
<keyword evidence="13" id="KW-1185">Reference proteome</keyword>
<keyword evidence="8 9" id="KW-0472">Membrane</keyword>
<feature type="transmembrane region" description="Helical" evidence="9">
    <location>
        <begin position="259"/>
        <end position="285"/>
    </location>
</feature>
<dbReference type="InterPro" id="IPR011527">
    <property type="entry name" value="ABC1_TM_dom"/>
</dbReference>
<dbReference type="SUPFAM" id="SSF90123">
    <property type="entry name" value="ABC transporter transmembrane region"/>
    <property type="match status" value="1"/>
</dbReference>
<dbReference type="PROSITE" id="PS00211">
    <property type="entry name" value="ABC_TRANSPORTER_1"/>
    <property type="match status" value="1"/>
</dbReference>
<dbReference type="Proteomes" id="UP000305888">
    <property type="component" value="Chromosome"/>
</dbReference>
<dbReference type="Pfam" id="PF00005">
    <property type="entry name" value="ABC_tran"/>
    <property type="match status" value="1"/>
</dbReference>
<dbReference type="InterPro" id="IPR027417">
    <property type="entry name" value="P-loop_NTPase"/>
</dbReference>
<dbReference type="FunFam" id="3.40.50.300:FF:001444">
    <property type="entry name" value="ABC transporter ATP-binding protein"/>
    <property type="match status" value="1"/>
</dbReference>
<dbReference type="PANTHER" id="PTHR24221:SF248">
    <property type="entry name" value="ABC TRANSPORTER TRANSMEMBRANE REGION"/>
    <property type="match status" value="1"/>
</dbReference>
<dbReference type="Gene3D" id="3.40.50.300">
    <property type="entry name" value="P-loop containing nucleotide triphosphate hydrolases"/>
    <property type="match status" value="1"/>
</dbReference>
<evidence type="ECO:0000256" key="2">
    <source>
        <dbReference type="ARBA" id="ARBA00022448"/>
    </source>
</evidence>
<evidence type="ECO:0000256" key="1">
    <source>
        <dbReference type="ARBA" id="ARBA00004651"/>
    </source>
</evidence>
<dbReference type="InterPro" id="IPR039421">
    <property type="entry name" value="Type_1_exporter"/>
</dbReference>
<dbReference type="NCBIfam" id="TIGR01842">
    <property type="entry name" value="type_I_sec_PrtD"/>
    <property type="match status" value="1"/>
</dbReference>
<dbReference type="GO" id="GO:0005524">
    <property type="term" value="F:ATP binding"/>
    <property type="evidence" value="ECO:0007669"/>
    <property type="project" value="UniProtKB-KW"/>
</dbReference>
<proteinExistence type="predicted"/>
<dbReference type="SMART" id="SM00382">
    <property type="entry name" value="AAA"/>
    <property type="match status" value="1"/>
</dbReference>
<dbReference type="GO" id="GO:0030253">
    <property type="term" value="P:protein secretion by the type I secretion system"/>
    <property type="evidence" value="ECO:0007669"/>
    <property type="project" value="InterPro"/>
</dbReference>
<reference evidence="12 13" key="1">
    <citation type="submission" date="2019-06" db="EMBL/GenBank/DDBJ databases">
        <title>Genome sequence of Rhodobacteraceae bacterium D4M1.</title>
        <authorList>
            <person name="Cao J."/>
        </authorList>
    </citation>
    <scope>NUCLEOTIDE SEQUENCE [LARGE SCALE GENOMIC DNA]</scope>
    <source>
        <strain evidence="12 13">D4M1</strain>
    </source>
</reference>
<evidence type="ECO:0000313" key="12">
    <source>
        <dbReference type="EMBL" id="QDL92323.1"/>
    </source>
</evidence>
<dbReference type="PROSITE" id="PS50929">
    <property type="entry name" value="ABC_TM1F"/>
    <property type="match status" value="1"/>
</dbReference>
<evidence type="ECO:0000256" key="5">
    <source>
        <dbReference type="ARBA" id="ARBA00022741"/>
    </source>
</evidence>
<dbReference type="KEGG" id="ppru:FDP22_11390"/>
<evidence type="ECO:0000256" key="7">
    <source>
        <dbReference type="ARBA" id="ARBA00022989"/>
    </source>
</evidence>
<dbReference type="SUPFAM" id="SSF52540">
    <property type="entry name" value="P-loop containing nucleoside triphosphate hydrolases"/>
    <property type="match status" value="1"/>
</dbReference>
<sequence length="588" mass="63906">MATVKKFKDGRAELRAALAGSKRLFLAIGVFSFFVNLLMLTGPLYMLQVYDRVLTSRSEATLIALTVLVILLYALSGALDYARARILARIGARFQTRLDRRVFEAVLRRSIAPTERTRPASGLRDLEAIQRLMSSPAPFAAFDIPWTPVFIAMLFLFHWVLGVAALLGGAVIVSLTFLNQYLSRRPLMAANAASAESEAFAENLRRESELVHGMGMREAGLQRWKTRREASLEATITASDTSGTISNISKSFRYFMQSLMLGLGAFLVLAGEMSGGMMIAGSILLGRALAPIEQSIAQWSVIQRARQGWTQLSELLEKTPEEPERTELPRPRALMTGEQITVVPPGDKAATLRMVSFRIEPGQAMGVIGPSGSGKSTLARVITGIWRPASGTVRLDGAALEHYSNEALGQHIGYLPQDVALFDATVAENIARLSLAPDPQKVVEAARKAGAHEMILKLPEGYDTRIESGGSRLSGGQRQRLGLARALYGDPVMLVLDEPNSNLDSIGSDALNRAIQTMKNDGRAVIIMAHRPAAIAMCDTLLLLDGGMRKAFGPRDEVLREHLRNFNQVAGAIGADKRPTSIGAEKTS</sequence>
<dbReference type="PROSITE" id="PS50893">
    <property type="entry name" value="ABC_TRANSPORTER_2"/>
    <property type="match status" value="1"/>
</dbReference>
<dbReference type="InterPro" id="IPR003593">
    <property type="entry name" value="AAA+_ATPase"/>
</dbReference>
<dbReference type="GO" id="GO:0016887">
    <property type="term" value="F:ATP hydrolysis activity"/>
    <property type="evidence" value="ECO:0007669"/>
    <property type="project" value="InterPro"/>
</dbReference>
<accession>A0A5B8G1G6</accession>
<evidence type="ECO:0000256" key="8">
    <source>
        <dbReference type="ARBA" id="ARBA00023136"/>
    </source>
</evidence>
<gene>
    <name evidence="12" type="ORF">FDP22_11390</name>
</gene>
<feature type="transmembrane region" description="Helical" evidence="9">
    <location>
        <begin position="24"/>
        <end position="47"/>
    </location>
</feature>
<keyword evidence="4 9" id="KW-0812">Transmembrane</keyword>
<evidence type="ECO:0000256" key="3">
    <source>
        <dbReference type="ARBA" id="ARBA00022475"/>
    </source>
</evidence>
<dbReference type="Pfam" id="PF00664">
    <property type="entry name" value="ABC_membrane"/>
    <property type="match status" value="1"/>
</dbReference>
<dbReference type="GO" id="GO:0140359">
    <property type="term" value="F:ABC-type transporter activity"/>
    <property type="evidence" value="ECO:0007669"/>
    <property type="project" value="InterPro"/>
</dbReference>
<dbReference type="GO" id="GO:0030256">
    <property type="term" value="C:type I protein secretion system complex"/>
    <property type="evidence" value="ECO:0007669"/>
    <property type="project" value="InterPro"/>
</dbReference>
<keyword evidence="3" id="KW-1003">Cell membrane</keyword>
<dbReference type="EMBL" id="CP040818">
    <property type="protein sequence ID" value="QDL92323.1"/>
    <property type="molecule type" value="Genomic_DNA"/>
</dbReference>
<dbReference type="PANTHER" id="PTHR24221">
    <property type="entry name" value="ATP-BINDING CASSETTE SUB-FAMILY B"/>
    <property type="match status" value="1"/>
</dbReference>
<protein>
    <submittedName>
        <fullName evidence="12">Type I secretion system permease/ATPase</fullName>
    </submittedName>
</protein>
<keyword evidence="6" id="KW-0067">ATP-binding</keyword>
<dbReference type="InterPro" id="IPR017871">
    <property type="entry name" value="ABC_transporter-like_CS"/>
</dbReference>
<keyword evidence="5" id="KW-0547">Nucleotide-binding</keyword>
<evidence type="ECO:0000256" key="4">
    <source>
        <dbReference type="ARBA" id="ARBA00022692"/>
    </source>
</evidence>
<keyword evidence="2" id="KW-0813">Transport</keyword>
<dbReference type="InterPro" id="IPR036640">
    <property type="entry name" value="ABC1_TM_sf"/>
</dbReference>
<dbReference type="RefSeq" id="WP_138573039.1">
    <property type="nucleotide sequence ID" value="NZ_CP040818.1"/>
</dbReference>
<evidence type="ECO:0000256" key="6">
    <source>
        <dbReference type="ARBA" id="ARBA00022840"/>
    </source>
</evidence>
<evidence type="ECO:0000313" key="13">
    <source>
        <dbReference type="Proteomes" id="UP000305888"/>
    </source>
</evidence>
<dbReference type="GO" id="GO:0005886">
    <property type="term" value="C:plasma membrane"/>
    <property type="evidence" value="ECO:0007669"/>
    <property type="project" value="UniProtKB-SubCell"/>
</dbReference>
<comment type="subcellular location">
    <subcellularLocation>
        <location evidence="1">Cell membrane</location>
        <topology evidence="1">Multi-pass membrane protein</topology>
    </subcellularLocation>
</comment>
<keyword evidence="7 9" id="KW-1133">Transmembrane helix</keyword>
<organism evidence="12 13">
    <name type="scientific">Paroceanicella profunda</name>
    <dbReference type="NCBI Taxonomy" id="2579971"/>
    <lineage>
        <taxon>Bacteria</taxon>
        <taxon>Pseudomonadati</taxon>
        <taxon>Pseudomonadota</taxon>
        <taxon>Alphaproteobacteria</taxon>
        <taxon>Rhodobacterales</taxon>
        <taxon>Paracoccaceae</taxon>
        <taxon>Paroceanicella</taxon>
    </lineage>
</organism>
<evidence type="ECO:0000256" key="9">
    <source>
        <dbReference type="SAM" id="Phobius"/>
    </source>
</evidence>
<feature type="domain" description="ABC transmembrane type-1" evidence="11">
    <location>
        <begin position="26"/>
        <end position="304"/>
    </location>
</feature>
<name>A0A5B8G1G6_9RHOB</name>
<dbReference type="InterPro" id="IPR003439">
    <property type="entry name" value="ABC_transporter-like_ATP-bd"/>
</dbReference>
<feature type="transmembrane region" description="Helical" evidence="9">
    <location>
        <begin position="59"/>
        <end position="79"/>
    </location>
</feature>
<dbReference type="Gene3D" id="1.20.1560.10">
    <property type="entry name" value="ABC transporter type 1, transmembrane domain"/>
    <property type="match status" value="1"/>
</dbReference>
<dbReference type="GO" id="GO:0034040">
    <property type="term" value="F:ATPase-coupled lipid transmembrane transporter activity"/>
    <property type="evidence" value="ECO:0007669"/>
    <property type="project" value="TreeGrafter"/>
</dbReference>
<evidence type="ECO:0000259" key="10">
    <source>
        <dbReference type="PROSITE" id="PS50893"/>
    </source>
</evidence>
<feature type="domain" description="ABC transporter" evidence="10">
    <location>
        <begin position="335"/>
        <end position="571"/>
    </location>
</feature>
<dbReference type="InterPro" id="IPR010128">
    <property type="entry name" value="ATPase_T1SS_PrtD-like"/>
</dbReference>
<dbReference type="AlphaFoldDB" id="A0A5B8G1G6"/>